<dbReference type="AlphaFoldDB" id="A0A0M0G6R3"/>
<evidence type="ECO:0000256" key="1">
    <source>
        <dbReference type="ARBA" id="ARBA00006534"/>
    </source>
</evidence>
<protein>
    <submittedName>
        <fullName evidence="5">Peptidase</fullName>
    </submittedName>
</protein>
<dbReference type="SUPFAM" id="SSF52317">
    <property type="entry name" value="Class I glutamine amidotransferase-like"/>
    <property type="match status" value="1"/>
</dbReference>
<keyword evidence="6" id="KW-1185">Reference proteome</keyword>
<keyword evidence="2" id="KW-0645">Protease</keyword>
<gene>
    <name evidence="5" type="ORF">AF332_00195</name>
</gene>
<evidence type="ECO:0000313" key="6">
    <source>
        <dbReference type="Proteomes" id="UP000037109"/>
    </source>
</evidence>
<accession>A0A0M0G6R3</accession>
<dbReference type="PATRIC" id="fig|1459.3.peg.59"/>
<dbReference type="STRING" id="1459.AF332_00195"/>
<dbReference type="PANTHER" id="PTHR20842">
    <property type="entry name" value="PROTEASE S51 ALPHA-ASPARTYL DIPEPTIDASE"/>
    <property type="match status" value="1"/>
</dbReference>
<dbReference type="RefSeq" id="WP_053432836.1">
    <property type="nucleotide sequence ID" value="NZ_LGUF01000007.1"/>
</dbReference>
<dbReference type="EMBL" id="LGUF01000007">
    <property type="protein sequence ID" value="KON85448.1"/>
    <property type="molecule type" value="Genomic_DNA"/>
</dbReference>
<dbReference type="PANTHER" id="PTHR20842:SF0">
    <property type="entry name" value="ALPHA-ASPARTYL DIPEPTIDASE"/>
    <property type="match status" value="1"/>
</dbReference>
<dbReference type="GO" id="GO:0006508">
    <property type="term" value="P:proteolysis"/>
    <property type="evidence" value="ECO:0007669"/>
    <property type="project" value="UniProtKB-KW"/>
</dbReference>
<dbReference type="OrthoDB" id="9778515at2"/>
<dbReference type="Proteomes" id="UP000037109">
    <property type="component" value="Unassembled WGS sequence"/>
</dbReference>
<sequence length="231" mass="25987">MRQIIALGGGGFSMEPENPLLDEYILRQSGKENPNICYIPTATGDSDICIKWFYDFFEKQKCQPSHLSLFKPPTRDIEGFIMEKDIIYVGGGNTKNLLVLWKEWGLDKILIKAWHQGIVLAGISAGSICWFEEGVTDSYGDKLEPLTCLGFLKGSNCPHYDGEAERRPAYHELLASDKIKPGIAADDGVAIHFIEEEVSRIVSSRPNARAYKVYFDKEVKEIELETEYLGS</sequence>
<keyword evidence="3" id="KW-0378">Hydrolase</keyword>
<reference evidence="6" key="1">
    <citation type="submission" date="2015-07" db="EMBL/GenBank/DDBJ databases">
        <title>Fjat-10036 dsm4.</title>
        <authorList>
            <person name="Liu B."/>
            <person name="Wang J."/>
            <person name="Zhu Y."/>
            <person name="Liu G."/>
            <person name="Chen Q."/>
            <person name="Chen Z."/>
            <person name="Lan J."/>
            <person name="Che J."/>
            <person name="Ge C."/>
            <person name="Shi H."/>
            <person name="Pan Z."/>
            <person name="Liu X."/>
        </authorList>
    </citation>
    <scope>NUCLEOTIDE SEQUENCE [LARGE SCALE GENOMIC DNA]</scope>
    <source>
        <strain evidence="6">DSM 4</strain>
    </source>
</reference>
<evidence type="ECO:0000256" key="4">
    <source>
        <dbReference type="ARBA" id="ARBA00022825"/>
    </source>
</evidence>
<comment type="caution">
    <text evidence="5">The sequence shown here is derived from an EMBL/GenBank/DDBJ whole genome shotgun (WGS) entry which is preliminary data.</text>
</comment>
<dbReference type="Gene3D" id="3.40.50.880">
    <property type="match status" value="1"/>
</dbReference>
<evidence type="ECO:0000256" key="3">
    <source>
        <dbReference type="ARBA" id="ARBA00022801"/>
    </source>
</evidence>
<dbReference type="CDD" id="cd03146">
    <property type="entry name" value="GAT1_Peptidase_E"/>
    <property type="match status" value="1"/>
</dbReference>
<dbReference type="GO" id="GO:0008236">
    <property type="term" value="F:serine-type peptidase activity"/>
    <property type="evidence" value="ECO:0007669"/>
    <property type="project" value="UniProtKB-KW"/>
</dbReference>
<name>A0A0M0G6R3_SPOGL</name>
<dbReference type="InterPro" id="IPR005320">
    <property type="entry name" value="Peptidase_S51"/>
</dbReference>
<keyword evidence="4" id="KW-0720">Serine protease</keyword>
<proteinExistence type="inferred from homology"/>
<evidence type="ECO:0000313" key="5">
    <source>
        <dbReference type="EMBL" id="KON85448.1"/>
    </source>
</evidence>
<organism evidence="5 6">
    <name type="scientific">Sporosarcina globispora</name>
    <name type="common">Bacillus globisporus</name>
    <dbReference type="NCBI Taxonomy" id="1459"/>
    <lineage>
        <taxon>Bacteria</taxon>
        <taxon>Bacillati</taxon>
        <taxon>Bacillota</taxon>
        <taxon>Bacilli</taxon>
        <taxon>Bacillales</taxon>
        <taxon>Caryophanaceae</taxon>
        <taxon>Sporosarcina</taxon>
    </lineage>
</organism>
<dbReference type="Pfam" id="PF03575">
    <property type="entry name" value="Peptidase_S51"/>
    <property type="match status" value="1"/>
</dbReference>
<dbReference type="InterPro" id="IPR029062">
    <property type="entry name" value="Class_I_gatase-like"/>
</dbReference>
<evidence type="ECO:0000256" key="2">
    <source>
        <dbReference type="ARBA" id="ARBA00022670"/>
    </source>
</evidence>
<comment type="similarity">
    <text evidence="1">Belongs to the peptidase S51 family.</text>
</comment>